<feature type="domain" description="GGDEF" evidence="2">
    <location>
        <begin position="1"/>
        <end position="110"/>
    </location>
</feature>
<dbReference type="SUPFAM" id="SSF141868">
    <property type="entry name" value="EAL domain-like"/>
    <property type="match status" value="1"/>
</dbReference>
<dbReference type="InterPro" id="IPR052155">
    <property type="entry name" value="Biofilm_reg_signaling"/>
</dbReference>
<evidence type="ECO:0000259" key="1">
    <source>
        <dbReference type="PROSITE" id="PS50883"/>
    </source>
</evidence>
<protein>
    <submittedName>
        <fullName evidence="3">EAL domain-containing protein</fullName>
    </submittedName>
</protein>
<evidence type="ECO:0000313" key="4">
    <source>
        <dbReference type="Proteomes" id="UP000509658"/>
    </source>
</evidence>
<evidence type="ECO:0000259" key="2">
    <source>
        <dbReference type="PROSITE" id="PS50887"/>
    </source>
</evidence>
<dbReference type="PANTHER" id="PTHR44757:SF2">
    <property type="entry name" value="BIOFILM ARCHITECTURE MAINTENANCE PROTEIN MBAA"/>
    <property type="match status" value="1"/>
</dbReference>
<dbReference type="InterPro" id="IPR001633">
    <property type="entry name" value="EAL_dom"/>
</dbReference>
<dbReference type="PROSITE" id="PS50887">
    <property type="entry name" value="GGDEF"/>
    <property type="match status" value="1"/>
</dbReference>
<dbReference type="Pfam" id="PF00563">
    <property type="entry name" value="EAL"/>
    <property type="match status" value="1"/>
</dbReference>
<name>A0A6N0I003_9GAMM</name>
<dbReference type="InterPro" id="IPR000160">
    <property type="entry name" value="GGDEF_dom"/>
</dbReference>
<dbReference type="InterPro" id="IPR043128">
    <property type="entry name" value="Rev_trsase/Diguanyl_cyclase"/>
</dbReference>
<dbReference type="SMART" id="SM00052">
    <property type="entry name" value="EAL"/>
    <property type="match status" value="1"/>
</dbReference>
<dbReference type="NCBIfam" id="TIGR00254">
    <property type="entry name" value="GGDEF"/>
    <property type="match status" value="1"/>
</dbReference>
<reference evidence="3 4" key="1">
    <citation type="submission" date="2020-05" db="EMBL/GenBank/DDBJ databases">
        <title>Horizontal transmission and recombination maintain forever young bacterial symbiont genomes.</title>
        <authorList>
            <person name="Russell S.L."/>
            <person name="Pepper-Tunick E."/>
            <person name="Svedberg J."/>
            <person name="Byrne A."/>
            <person name="Ruelas Castillo J."/>
            <person name="Vollmers C."/>
            <person name="Beinart R.A."/>
            <person name="Corbett-Detig R."/>
        </authorList>
    </citation>
    <scope>NUCLEOTIDE SEQUENCE [LARGE SCALE GENOMIC DNA]</scope>
    <source>
        <strain evidence="3">Santa_Monica_outfall</strain>
    </source>
</reference>
<dbReference type="CDD" id="cd01948">
    <property type="entry name" value="EAL"/>
    <property type="match status" value="1"/>
</dbReference>
<dbReference type="InterPro" id="IPR029787">
    <property type="entry name" value="Nucleotide_cyclase"/>
</dbReference>
<gene>
    <name evidence="3" type="ORF">HUE57_16795</name>
</gene>
<dbReference type="PANTHER" id="PTHR44757">
    <property type="entry name" value="DIGUANYLATE CYCLASE DGCP"/>
    <property type="match status" value="1"/>
</dbReference>
<feature type="domain" description="EAL" evidence="1">
    <location>
        <begin position="119"/>
        <end position="237"/>
    </location>
</feature>
<evidence type="ECO:0000313" key="3">
    <source>
        <dbReference type="EMBL" id="QKQ27756.1"/>
    </source>
</evidence>
<dbReference type="SMART" id="SM00267">
    <property type="entry name" value="GGDEF"/>
    <property type="match status" value="1"/>
</dbReference>
<dbReference type="Proteomes" id="UP000509658">
    <property type="component" value="Chromosome"/>
</dbReference>
<dbReference type="SUPFAM" id="SSF55073">
    <property type="entry name" value="Nucleotide cyclase"/>
    <property type="match status" value="1"/>
</dbReference>
<sequence length="237" mass="26493">MGDEILKEVGTRLQQQVRAEDTVARLGVEFMILLEQLHHQEDASRVSEKILKAIELPIMAGDQHYTVTASVGVSIYPDDGVTGDELIRNADTAMYSAKEQGKNKYQFYSAEFTAKAMRQLSIESDLRRALERNEFELYYQPQCSLKDGSIVGMEALIRWNHPERVCRAGCFLGAAEESGLMVALDRWVFAAACRQCREWIDAGITSVRMSVNISGGQINQGHLVEMISDVLKETGVT</sequence>
<dbReference type="Gene3D" id="3.20.20.450">
    <property type="entry name" value="EAL domain"/>
    <property type="match status" value="1"/>
</dbReference>
<organism evidence="3 4">
    <name type="scientific">Candidatus Reidiella endopervernicosa</name>
    <dbReference type="NCBI Taxonomy" id="2738883"/>
    <lineage>
        <taxon>Bacteria</taxon>
        <taxon>Pseudomonadati</taxon>
        <taxon>Pseudomonadota</taxon>
        <taxon>Gammaproteobacteria</taxon>
        <taxon>Candidatus Reidiella</taxon>
    </lineage>
</organism>
<dbReference type="PROSITE" id="PS50883">
    <property type="entry name" value="EAL"/>
    <property type="match status" value="1"/>
</dbReference>
<dbReference type="Pfam" id="PF00990">
    <property type="entry name" value="GGDEF"/>
    <property type="match status" value="1"/>
</dbReference>
<dbReference type="EMBL" id="CP054491">
    <property type="protein sequence ID" value="QKQ27756.1"/>
    <property type="molecule type" value="Genomic_DNA"/>
</dbReference>
<dbReference type="CDD" id="cd01949">
    <property type="entry name" value="GGDEF"/>
    <property type="match status" value="1"/>
</dbReference>
<keyword evidence="4" id="KW-1185">Reference proteome</keyword>
<dbReference type="KEGG" id="rev:HUE57_16795"/>
<dbReference type="Gene3D" id="3.30.70.270">
    <property type="match status" value="1"/>
</dbReference>
<proteinExistence type="predicted"/>
<dbReference type="InterPro" id="IPR035919">
    <property type="entry name" value="EAL_sf"/>
</dbReference>
<dbReference type="AlphaFoldDB" id="A0A6N0I003"/>
<accession>A0A6N0I003</accession>